<sequence length="96" mass="10930">MPSWLPGDDYMTNFKVGDPYVRVDDGYARLPGAGYEALHPELKGLNPEDYPDIHKLRILSDVAPYSREYNQGFPSCPTQKPSRTRGRGSCRFHDEL</sequence>
<evidence type="ECO:0000313" key="3">
    <source>
        <dbReference type="Proteomes" id="UP000239735"/>
    </source>
</evidence>
<dbReference type="OrthoDB" id="2973681at2"/>
<gene>
    <name evidence="2" type="ORF">SBA5_380057</name>
</gene>
<name>A0A2N9LJ73_9BACT</name>
<organism evidence="2 3">
    <name type="scientific">Candidatus Sulfuritelmatomonas gaucii</name>
    <dbReference type="NCBI Taxonomy" id="2043161"/>
    <lineage>
        <taxon>Bacteria</taxon>
        <taxon>Pseudomonadati</taxon>
        <taxon>Acidobacteriota</taxon>
        <taxon>Terriglobia</taxon>
        <taxon>Terriglobales</taxon>
        <taxon>Acidobacteriaceae</taxon>
        <taxon>Candidatus Sulfuritelmatomonas</taxon>
    </lineage>
</organism>
<accession>A0A2N9LJ73</accession>
<protein>
    <submittedName>
        <fullName evidence="2">Uncharacterized protein</fullName>
    </submittedName>
</protein>
<evidence type="ECO:0000313" key="2">
    <source>
        <dbReference type="EMBL" id="SPE23286.1"/>
    </source>
</evidence>
<feature type="region of interest" description="Disordered" evidence="1">
    <location>
        <begin position="71"/>
        <end position="96"/>
    </location>
</feature>
<dbReference type="AlphaFoldDB" id="A0A2N9LJ73"/>
<evidence type="ECO:0000256" key="1">
    <source>
        <dbReference type="SAM" id="MobiDB-lite"/>
    </source>
</evidence>
<reference evidence="3" key="1">
    <citation type="submission" date="2018-02" db="EMBL/GenBank/DDBJ databases">
        <authorList>
            <person name="Hausmann B."/>
        </authorList>
    </citation>
    <scope>NUCLEOTIDE SEQUENCE [LARGE SCALE GENOMIC DNA]</scope>
    <source>
        <strain evidence="3">Peat soil MAG SbA5</strain>
    </source>
</reference>
<proteinExistence type="predicted"/>
<dbReference type="Proteomes" id="UP000239735">
    <property type="component" value="Unassembled WGS sequence"/>
</dbReference>
<feature type="compositionally biased region" description="Polar residues" evidence="1">
    <location>
        <begin position="71"/>
        <end position="81"/>
    </location>
</feature>
<dbReference type="EMBL" id="OKRB01000095">
    <property type="protein sequence ID" value="SPE23286.1"/>
    <property type="molecule type" value="Genomic_DNA"/>
</dbReference>